<feature type="region of interest" description="Disordered" evidence="1">
    <location>
        <begin position="57"/>
        <end position="81"/>
    </location>
</feature>
<evidence type="ECO:0000313" key="2">
    <source>
        <dbReference type="EMBL" id="QDV50821.1"/>
    </source>
</evidence>
<evidence type="ECO:0000313" key="3">
    <source>
        <dbReference type="Proteomes" id="UP000318313"/>
    </source>
</evidence>
<sequence>MAHYASQTTVPVERSRAEIMGVLDRYGCDGISTHQTQAAWGIEFYVHNRKVRFAVEHPDKSDRKYSETPSGRRKRNTQSKNKAWEQDLRQIYRALCLIIKAKLEYVESGHAIFEREFMANIVDPVTGKTMGEVVQPLIEDRYEGIDNRPALFLPGPTE</sequence>
<accession>A0A518ICI8</accession>
<proteinExistence type="predicted"/>
<dbReference type="RefSeq" id="WP_145309598.1">
    <property type="nucleotide sequence ID" value="NZ_CP037452.1"/>
</dbReference>
<organism evidence="2 3">
    <name type="scientific">Gimesia fumaroli</name>
    <dbReference type="NCBI Taxonomy" id="2527976"/>
    <lineage>
        <taxon>Bacteria</taxon>
        <taxon>Pseudomonadati</taxon>
        <taxon>Planctomycetota</taxon>
        <taxon>Planctomycetia</taxon>
        <taxon>Planctomycetales</taxon>
        <taxon>Planctomycetaceae</taxon>
        <taxon>Gimesia</taxon>
    </lineage>
</organism>
<gene>
    <name evidence="2" type="ORF">Enr17x_28660</name>
</gene>
<keyword evidence="3" id="KW-1185">Reference proteome</keyword>
<name>A0A518ICI8_9PLAN</name>
<dbReference type="Proteomes" id="UP000318313">
    <property type="component" value="Chromosome"/>
</dbReference>
<dbReference type="AlphaFoldDB" id="A0A518ICI8"/>
<dbReference type="OrthoDB" id="7565870at2"/>
<protein>
    <submittedName>
        <fullName evidence="2">Uncharacterized protein</fullName>
    </submittedName>
</protein>
<dbReference type="EMBL" id="CP037452">
    <property type="protein sequence ID" value="QDV50821.1"/>
    <property type="molecule type" value="Genomic_DNA"/>
</dbReference>
<evidence type="ECO:0000256" key="1">
    <source>
        <dbReference type="SAM" id="MobiDB-lite"/>
    </source>
</evidence>
<feature type="compositionally biased region" description="Basic and acidic residues" evidence="1">
    <location>
        <begin position="57"/>
        <end position="66"/>
    </location>
</feature>
<dbReference type="KEGG" id="gfm:Enr17x_28660"/>
<reference evidence="2 3" key="1">
    <citation type="submission" date="2019-03" db="EMBL/GenBank/DDBJ databases">
        <title>Deep-cultivation of Planctomycetes and their phenomic and genomic characterization uncovers novel biology.</title>
        <authorList>
            <person name="Wiegand S."/>
            <person name="Jogler M."/>
            <person name="Boedeker C."/>
            <person name="Pinto D."/>
            <person name="Vollmers J."/>
            <person name="Rivas-Marin E."/>
            <person name="Kohn T."/>
            <person name="Peeters S.H."/>
            <person name="Heuer A."/>
            <person name="Rast P."/>
            <person name="Oberbeckmann S."/>
            <person name="Bunk B."/>
            <person name="Jeske O."/>
            <person name="Meyerdierks A."/>
            <person name="Storesund J.E."/>
            <person name="Kallscheuer N."/>
            <person name="Luecker S."/>
            <person name="Lage O.M."/>
            <person name="Pohl T."/>
            <person name="Merkel B.J."/>
            <person name="Hornburger P."/>
            <person name="Mueller R.-W."/>
            <person name="Bruemmer F."/>
            <person name="Labrenz M."/>
            <person name="Spormann A.M."/>
            <person name="Op den Camp H."/>
            <person name="Overmann J."/>
            <person name="Amann R."/>
            <person name="Jetten M.S.M."/>
            <person name="Mascher T."/>
            <person name="Medema M.H."/>
            <person name="Devos D.P."/>
            <person name="Kaster A.-K."/>
            <person name="Ovreas L."/>
            <person name="Rohde M."/>
            <person name="Galperin M.Y."/>
            <person name="Jogler C."/>
        </authorList>
    </citation>
    <scope>NUCLEOTIDE SEQUENCE [LARGE SCALE GENOMIC DNA]</scope>
    <source>
        <strain evidence="2 3">Enr17</strain>
    </source>
</reference>